<evidence type="ECO:0000256" key="5">
    <source>
        <dbReference type="RuleBase" id="RU000688"/>
    </source>
</evidence>
<evidence type="ECO:0000256" key="2">
    <source>
        <dbReference type="ARBA" id="ARBA00022692"/>
    </source>
</evidence>
<dbReference type="PRINTS" id="PR00237">
    <property type="entry name" value="GPCRRHODOPSN"/>
</dbReference>
<feature type="transmembrane region" description="Helical" evidence="6">
    <location>
        <begin position="342"/>
        <end position="362"/>
    </location>
</feature>
<comment type="similarity">
    <text evidence="5">Belongs to the G-protein coupled receptor 1 family.</text>
</comment>
<keyword evidence="10" id="KW-1185">Reference proteome</keyword>
<keyword evidence="5" id="KW-0675">Receptor</keyword>
<comment type="subcellular location">
    <subcellularLocation>
        <location evidence="1">Membrane</location>
    </subcellularLocation>
</comment>
<dbReference type="EnsemblMetazoa" id="CapteT227882">
    <property type="protein sequence ID" value="CapteP227882"/>
    <property type="gene ID" value="CapteG227882"/>
</dbReference>
<dbReference type="AlphaFoldDB" id="R7TU39"/>
<dbReference type="OMA" id="RNSINCF"/>
<reference evidence="9" key="3">
    <citation type="submission" date="2015-06" db="UniProtKB">
        <authorList>
            <consortium name="EnsemblMetazoa"/>
        </authorList>
    </citation>
    <scope>IDENTIFICATION</scope>
</reference>
<keyword evidence="4 6" id="KW-0472">Membrane</keyword>
<dbReference type="Proteomes" id="UP000014760">
    <property type="component" value="Unassembled WGS sequence"/>
</dbReference>
<keyword evidence="5" id="KW-0807">Transducer</keyword>
<dbReference type="PROSITE" id="PS00237">
    <property type="entry name" value="G_PROTEIN_RECEP_F1_1"/>
    <property type="match status" value="1"/>
</dbReference>
<evidence type="ECO:0000259" key="7">
    <source>
        <dbReference type="PROSITE" id="PS50262"/>
    </source>
</evidence>
<dbReference type="InterPro" id="IPR000276">
    <property type="entry name" value="GPCR_Rhodpsn"/>
</dbReference>
<dbReference type="SUPFAM" id="SSF81321">
    <property type="entry name" value="Family A G protein-coupled receptor-like"/>
    <property type="match status" value="1"/>
</dbReference>
<sequence>MLGMGNYSEPFLVMESAANASGEASTLSPYLQDLSWIEPAERRNASLYINKDFSLCESFHSYCQLRVTVDVFVVIPLCLAGFIGNTIAYFVLKWDSLNAAVSMQLQALAFIDNFYLVCCLSYQSIKTIADCTSWSSSLTRHWGQVEPYMWPVASVGHTATVWLVAVITIDRYFAICRPFNSKILGTPSRVRKAVLLVLLAAILYNSPRFFEKTAHLKPYFCTHAMRFVALETPLRRDKLYYIIYKTICYFLFRILLPFSILIVLNTGLIRSLHTIYKDHATLTQNRSAVTRQRNDHYTLVLVSMVTVFIACELPDVVIRIVSTLRRFTGWTHLKESVSYATVFTNLLLTLNSSINCVVYCLVARRFRKILQRHFCRGCSSHTVAKKSFSSLNSMQIRQETSHELLRFATCVEASVNEGSSRSRGKNDLKTNSEVVMQHSNGDRLSSDASHV</sequence>
<evidence type="ECO:0000256" key="1">
    <source>
        <dbReference type="ARBA" id="ARBA00004370"/>
    </source>
</evidence>
<evidence type="ECO:0000256" key="4">
    <source>
        <dbReference type="ARBA" id="ARBA00023136"/>
    </source>
</evidence>
<evidence type="ECO:0000313" key="9">
    <source>
        <dbReference type="EnsemblMetazoa" id="CapteP227882"/>
    </source>
</evidence>
<dbReference type="EMBL" id="AMQN01011025">
    <property type="status" value="NOT_ANNOTATED_CDS"/>
    <property type="molecule type" value="Genomic_DNA"/>
</dbReference>
<feature type="transmembrane region" description="Helical" evidence="6">
    <location>
        <begin position="242"/>
        <end position="264"/>
    </location>
</feature>
<gene>
    <name evidence="8" type="ORF">CAPTEDRAFT_227882</name>
</gene>
<dbReference type="STRING" id="283909.R7TU39"/>
<dbReference type="Gene3D" id="1.20.1070.10">
    <property type="entry name" value="Rhodopsin 7-helix transmembrane proteins"/>
    <property type="match status" value="1"/>
</dbReference>
<feature type="transmembrane region" description="Helical" evidence="6">
    <location>
        <begin position="148"/>
        <end position="173"/>
    </location>
</feature>
<reference evidence="10" key="1">
    <citation type="submission" date="2012-12" db="EMBL/GenBank/DDBJ databases">
        <authorList>
            <person name="Hellsten U."/>
            <person name="Grimwood J."/>
            <person name="Chapman J.A."/>
            <person name="Shapiro H."/>
            <person name="Aerts A."/>
            <person name="Otillar R.P."/>
            <person name="Terry A.Y."/>
            <person name="Boore J.L."/>
            <person name="Simakov O."/>
            <person name="Marletaz F."/>
            <person name="Cho S.-J."/>
            <person name="Edsinger-Gonzales E."/>
            <person name="Havlak P."/>
            <person name="Kuo D.-H."/>
            <person name="Larsson T."/>
            <person name="Lv J."/>
            <person name="Arendt D."/>
            <person name="Savage R."/>
            <person name="Osoegawa K."/>
            <person name="de Jong P."/>
            <person name="Lindberg D.R."/>
            <person name="Seaver E.C."/>
            <person name="Weisblat D.A."/>
            <person name="Putnam N.H."/>
            <person name="Grigoriev I.V."/>
            <person name="Rokhsar D.S."/>
        </authorList>
    </citation>
    <scope>NUCLEOTIDE SEQUENCE</scope>
    <source>
        <strain evidence="10">I ESC-2004</strain>
    </source>
</reference>
<dbReference type="EMBL" id="KB308645">
    <property type="protein sequence ID" value="ELT97117.1"/>
    <property type="molecule type" value="Genomic_DNA"/>
</dbReference>
<evidence type="ECO:0000313" key="10">
    <source>
        <dbReference type="Proteomes" id="UP000014760"/>
    </source>
</evidence>
<dbReference type="PANTHER" id="PTHR46641">
    <property type="entry name" value="FMRFAMIDE RECEPTOR-RELATED"/>
    <property type="match status" value="1"/>
</dbReference>
<dbReference type="InterPro" id="IPR017452">
    <property type="entry name" value="GPCR_Rhodpsn_7TM"/>
</dbReference>
<dbReference type="InterPro" id="IPR052954">
    <property type="entry name" value="GPCR-Ligand_Int"/>
</dbReference>
<feature type="transmembrane region" description="Helical" evidence="6">
    <location>
        <begin position="193"/>
        <end position="210"/>
    </location>
</feature>
<dbReference type="GO" id="GO:0004930">
    <property type="term" value="F:G protein-coupled receptor activity"/>
    <property type="evidence" value="ECO:0007669"/>
    <property type="project" value="UniProtKB-KW"/>
</dbReference>
<dbReference type="GO" id="GO:0016020">
    <property type="term" value="C:membrane"/>
    <property type="evidence" value="ECO:0007669"/>
    <property type="project" value="UniProtKB-SubCell"/>
</dbReference>
<name>R7TU39_CAPTE</name>
<evidence type="ECO:0000256" key="6">
    <source>
        <dbReference type="SAM" id="Phobius"/>
    </source>
</evidence>
<organism evidence="8">
    <name type="scientific">Capitella teleta</name>
    <name type="common">Polychaete worm</name>
    <dbReference type="NCBI Taxonomy" id="283909"/>
    <lineage>
        <taxon>Eukaryota</taxon>
        <taxon>Metazoa</taxon>
        <taxon>Spiralia</taxon>
        <taxon>Lophotrochozoa</taxon>
        <taxon>Annelida</taxon>
        <taxon>Polychaeta</taxon>
        <taxon>Sedentaria</taxon>
        <taxon>Scolecida</taxon>
        <taxon>Capitellidae</taxon>
        <taxon>Capitella</taxon>
    </lineage>
</organism>
<evidence type="ECO:0000256" key="3">
    <source>
        <dbReference type="ARBA" id="ARBA00022989"/>
    </source>
</evidence>
<feature type="transmembrane region" description="Helical" evidence="6">
    <location>
        <begin position="299"/>
        <end position="322"/>
    </location>
</feature>
<dbReference type="HOGENOM" id="CLU_009579_24_7_1"/>
<keyword evidence="5" id="KW-0297">G-protein coupled receptor</keyword>
<protein>
    <recommendedName>
        <fullName evidence="7">G-protein coupled receptors family 1 profile domain-containing protein</fullName>
    </recommendedName>
</protein>
<dbReference type="PROSITE" id="PS50262">
    <property type="entry name" value="G_PROTEIN_RECEP_F1_2"/>
    <property type="match status" value="1"/>
</dbReference>
<feature type="domain" description="G-protein coupled receptors family 1 profile" evidence="7">
    <location>
        <begin position="84"/>
        <end position="359"/>
    </location>
</feature>
<keyword evidence="3 6" id="KW-1133">Transmembrane helix</keyword>
<reference evidence="8 10" key="2">
    <citation type="journal article" date="2013" name="Nature">
        <title>Insights into bilaterian evolution from three spiralian genomes.</title>
        <authorList>
            <person name="Simakov O."/>
            <person name="Marletaz F."/>
            <person name="Cho S.J."/>
            <person name="Edsinger-Gonzales E."/>
            <person name="Havlak P."/>
            <person name="Hellsten U."/>
            <person name="Kuo D.H."/>
            <person name="Larsson T."/>
            <person name="Lv J."/>
            <person name="Arendt D."/>
            <person name="Savage R."/>
            <person name="Osoegawa K."/>
            <person name="de Jong P."/>
            <person name="Grimwood J."/>
            <person name="Chapman J.A."/>
            <person name="Shapiro H."/>
            <person name="Aerts A."/>
            <person name="Otillar R.P."/>
            <person name="Terry A.Y."/>
            <person name="Boore J.L."/>
            <person name="Grigoriev I.V."/>
            <person name="Lindberg D.R."/>
            <person name="Seaver E.C."/>
            <person name="Weisblat D.A."/>
            <person name="Putnam N.H."/>
            <person name="Rokhsar D.S."/>
        </authorList>
    </citation>
    <scope>NUCLEOTIDE SEQUENCE</scope>
    <source>
        <strain evidence="8 10">I ESC-2004</strain>
    </source>
</reference>
<dbReference type="PANTHER" id="PTHR46641:SF2">
    <property type="entry name" value="FMRFAMIDE RECEPTOR"/>
    <property type="match status" value="1"/>
</dbReference>
<evidence type="ECO:0000313" key="8">
    <source>
        <dbReference type="EMBL" id="ELT97117.1"/>
    </source>
</evidence>
<accession>R7TU39</accession>
<keyword evidence="2 5" id="KW-0812">Transmembrane</keyword>
<dbReference type="CDD" id="cd14978">
    <property type="entry name" value="7tmA_FMRFamide_R-like"/>
    <property type="match status" value="1"/>
</dbReference>
<dbReference type="Pfam" id="PF00001">
    <property type="entry name" value="7tm_1"/>
    <property type="match status" value="1"/>
</dbReference>
<dbReference type="OrthoDB" id="10011262at2759"/>
<feature type="transmembrane region" description="Helical" evidence="6">
    <location>
        <begin position="71"/>
        <end position="92"/>
    </location>
</feature>
<proteinExistence type="inferred from homology"/>